<gene>
    <name evidence="1" type="ordered locus">Mcup_0392</name>
</gene>
<protein>
    <submittedName>
        <fullName evidence="1">Uncharacterized protein</fullName>
    </submittedName>
</protein>
<proteinExistence type="predicted"/>
<dbReference type="PATRIC" id="fig|1006006.8.peg.393"/>
<dbReference type="GO" id="GO:0005975">
    <property type="term" value="P:carbohydrate metabolic process"/>
    <property type="evidence" value="ECO:0007669"/>
    <property type="project" value="InterPro"/>
</dbReference>
<dbReference type="OrthoDB" id="36828at2157"/>
<dbReference type="AlphaFoldDB" id="F4FZS1"/>
<dbReference type="InterPro" id="IPR008928">
    <property type="entry name" value="6-hairpin_glycosidase_sf"/>
</dbReference>
<dbReference type="SUPFAM" id="SSF48208">
    <property type="entry name" value="Six-hairpin glycosidases"/>
    <property type="match status" value="1"/>
</dbReference>
<reference evidence="1 2" key="1">
    <citation type="journal article" date="2011" name="J. Bacteriol.">
        <title>Complete genome sequence of Metallosphaera cuprina, a metal sulfide-oxidizing archaeon from a hot spring.</title>
        <authorList>
            <person name="Liu L.J."/>
            <person name="You X.Y."/>
            <person name="Zheng H."/>
            <person name="Wang S."/>
            <person name="Jiang C.Y."/>
            <person name="Liu S.J."/>
        </authorList>
    </citation>
    <scope>NUCLEOTIDE SEQUENCE [LARGE SCALE GENOMIC DNA]</scope>
    <source>
        <strain evidence="1 2">Ar-4</strain>
    </source>
</reference>
<accession>F4FZS1</accession>
<keyword evidence="2" id="KW-1185">Reference proteome</keyword>
<dbReference type="HOGENOM" id="CLU_712935_0_0_2"/>
<dbReference type="Proteomes" id="UP000007812">
    <property type="component" value="Chromosome"/>
</dbReference>
<evidence type="ECO:0000313" key="2">
    <source>
        <dbReference type="Proteomes" id="UP000007812"/>
    </source>
</evidence>
<dbReference type="KEGG" id="mcn:Mcup_0392"/>
<dbReference type="RefSeq" id="WP_013736998.1">
    <property type="nucleotide sequence ID" value="NC_015435.1"/>
</dbReference>
<dbReference type="EMBL" id="CP002656">
    <property type="protein sequence ID" value="AEB94500.1"/>
    <property type="molecule type" value="Genomic_DNA"/>
</dbReference>
<name>F4FZS1_METCR</name>
<dbReference type="GeneID" id="10492586"/>
<dbReference type="STRING" id="1006006.Mcup_0392"/>
<sequence length="378" mass="42588">MELNDKLFEDARFYNKLIAIVLSKEDFISQRIKGTPLERKVFPVHKDPEEYPDYLVRVTRGVIPAISLITPDLELVGIIESNDPDYSIGSLKDVVNKFEAGKIAPVKIPEYAPEPLEPSEASIYDAMNKVIDGVAADFRVVELISAVSKIEKRYPIVHFIKPQDEIASYLLGKGEPGEGFSVYEAVKVIKGDHDVLEDYIEKEGKVYRSKKKENWGILVDESIAGYALLLKYMRQGKSSFLDRATEIKDFIKRNLETEKGFRDTIVKDPLTRLTFLEPLANAEASIFLSALWQATGDEEVRKMALKALGIATVRSDYLGVAARIAHSLLRLNHGILTSKPGNYNDIRIMLNEKIECDFKQGDVCKSKLEDFNGLEPDE</sequence>
<dbReference type="eggNOG" id="arCOG06038">
    <property type="taxonomic scope" value="Archaea"/>
</dbReference>
<organism evidence="1 2">
    <name type="scientific">Metallosphaera cuprina (strain Ar-4)</name>
    <dbReference type="NCBI Taxonomy" id="1006006"/>
    <lineage>
        <taxon>Archaea</taxon>
        <taxon>Thermoproteota</taxon>
        <taxon>Thermoprotei</taxon>
        <taxon>Sulfolobales</taxon>
        <taxon>Sulfolobaceae</taxon>
        <taxon>Metallosphaera</taxon>
    </lineage>
</organism>
<evidence type="ECO:0000313" key="1">
    <source>
        <dbReference type="EMBL" id="AEB94500.1"/>
    </source>
</evidence>